<organism evidence="2 3">
    <name type="scientific">Blastococcus saxobsidens (strain DD2)</name>
    <dbReference type="NCBI Taxonomy" id="1146883"/>
    <lineage>
        <taxon>Bacteria</taxon>
        <taxon>Bacillati</taxon>
        <taxon>Actinomycetota</taxon>
        <taxon>Actinomycetes</taxon>
        <taxon>Geodermatophilales</taxon>
        <taxon>Geodermatophilaceae</taxon>
        <taxon>Blastococcus</taxon>
    </lineage>
</organism>
<feature type="compositionally biased region" description="Basic residues" evidence="1">
    <location>
        <begin position="117"/>
        <end position="126"/>
    </location>
</feature>
<reference evidence="3" key="2">
    <citation type="submission" date="2012-02" db="EMBL/GenBank/DDBJ databases">
        <title>Complete genome sequence of Blastococcus saxobsidens strain DD2.</title>
        <authorList>
            <person name="Genoscope."/>
        </authorList>
    </citation>
    <scope>NUCLEOTIDE SEQUENCE [LARGE SCALE GENOMIC DNA]</scope>
    <source>
        <strain evidence="3">DD2</strain>
    </source>
</reference>
<feature type="region of interest" description="Disordered" evidence="1">
    <location>
        <begin position="87"/>
        <end position="126"/>
    </location>
</feature>
<dbReference type="AlphaFoldDB" id="H6RJK6"/>
<dbReference type="KEGG" id="bsd:BLASA_1375"/>
<dbReference type="EMBL" id="FO117623">
    <property type="protein sequence ID" value="CCG02311.1"/>
    <property type="molecule type" value="Genomic_DNA"/>
</dbReference>
<dbReference type="HOGENOM" id="CLU_1977286_0_0_11"/>
<keyword evidence="3" id="KW-1185">Reference proteome</keyword>
<reference evidence="2 3" key="1">
    <citation type="journal article" date="2012" name="J. Bacteriol.">
        <title>Genome Sequence of Blastococcus saxobsidens DD2, a Stone-Inhabiting Bacterium.</title>
        <authorList>
            <person name="Chouaia B."/>
            <person name="Crotti E."/>
            <person name="Brusetti L."/>
            <person name="Daffonchio D."/>
            <person name="Essoussi I."/>
            <person name="Nouioui I."/>
            <person name="Sbissi I."/>
            <person name="Ghodhbane-Gtari F."/>
            <person name="Gtari M."/>
            <person name="Vacherie B."/>
            <person name="Barbe V."/>
            <person name="Medigue C."/>
            <person name="Gury J."/>
            <person name="Pujic P."/>
            <person name="Normand P."/>
        </authorList>
    </citation>
    <scope>NUCLEOTIDE SEQUENCE [LARGE SCALE GENOMIC DNA]</scope>
    <source>
        <strain evidence="2 3">DD2</strain>
    </source>
</reference>
<accession>H6RJK6</accession>
<evidence type="ECO:0000256" key="1">
    <source>
        <dbReference type="SAM" id="MobiDB-lite"/>
    </source>
</evidence>
<protein>
    <submittedName>
        <fullName evidence="2">Uncharacterized protein</fullName>
    </submittedName>
</protein>
<proteinExistence type="predicted"/>
<evidence type="ECO:0000313" key="2">
    <source>
        <dbReference type="EMBL" id="CCG02311.1"/>
    </source>
</evidence>
<sequence>MGPLPPRGGGVEVAARPSSPIEAAASVIDALPLHGNALVCDGSSDVGAAVDDTPVVSPAGCFTEGRQGVSSAVVYLPLDSALCPAARDPGAGSPHALTISDSSPSAEPARMLDSGSRRWRLRRPAR</sequence>
<name>H6RJK6_BLASD</name>
<evidence type="ECO:0000313" key="3">
    <source>
        <dbReference type="Proteomes" id="UP000007517"/>
    </source>
</evidence>
<dbReference type="Proteomes" id="UP000007517">
    <property type="component" value="Chromosome"/>
</dbReference>
<gene>
    <name evidence="2" type="ordered locus">BLASA_1375</name>
</gene>